<comment type="similarity">
    <text evidence="1 2">Belongs to the cytochrome P450 family.</text>
</comment>
<dbReference type="GO" id="GO:0005506">
    <property type="term" value="F:iron ion binding"/>
    <property type="evidence" value="ECO:0007669"/>
    <property type="project" value="InterPro"/>
</dbReference>
<dbReference type="InterPro" id="IPR001128">
    <property type="entry name" value="Cyt_P450"/>
</dbReference>
<dbReference type="SUPFAM" id="SSF48264">
    <property type="entry name" value="Cytochrome P450"/>
    <property type="match status" value="1"/>
</dbReference>
<dbReference type="AlphaFoldDB" id="E8U6X1"/>
<dbReference type="HOGENOM" id="CLU_707192_0_0_0"/>
<dbReference type="Gene3D" id="1.10.630.10">
    <property type="entry name" value="Cytochrome P450"/>
    <property type="match status" value="1"/>
</dbReference>
<dbReference type="STRING" id="709986.Deima_1158"/>
<evidence type="ECO:0000256" key="2">
    <source>
        <dbReference type="RuleBase" id="RU000461"/>
    </source>
</evidence>
<keyword evidence="2" id="KW-0349">Heme</keyword>
<dbReference type="KEGG" id="dmr:Deima_1158"/>
<dbReference type="Proteomes" id="UP000008635">
    <property type="component" value="Chromosome"/>
</dbReference>
<dbReference type="OrthoDB" id="54272at2"/>
<dbReference type="PROSITE" id="PS00086">
    <property type="entry name" value="CYTOCHROME_P450"/>
    <property type="match status" value="1"/>
</dbReference>
<keyword evidence="2" id="KW-0408">Iron</keyword>
<dbReference type="EMBL" id="CP002454">
    <property type="protein sequence ID" value="ADV66810.1"/>
    <property type="molecule type" value="Genomic_DNA"/>
</dbReference>
<dbReference type="InterPro" id="IPR002397">
    <property type="entry name" value="Cyt_P450_B"/>
</dbReference>
<organism evidence="4 5">
    <name type="scientific">Deinococcus maricopensis (strain DSM 21211 / LMG 22137 / NRRL B-23946 / LB-34)</name>
    <dbReference type="NCBI Taxonomy" id="709986"/>
    <lineage>
        <taxon>Bacteria</taxon>
        <taxon>Thermotogati</taxon>
        <taxon>Deinococcota</taxon>
        <taxon>Deinococci</taxon>
        <taxon>Deinococcales</taxon>
        <taxon>Deinococcaceae</taxon>
        <taxon>Deinococcus</taxon>
    </lineage>
</organism>
<keyword evidence="2" id="KW-0503">Monooxygenase</keyword>
<dbReference type="PANTHER" id="PTHR46696">
    <property type="entry name" value="P450, PUTATIVE (EUROFUNG)-RELATED"/>
    <property type="match status" value="1"/>
</dbReference>
<dbReference type="Pfam" id="PF00067">
    <property type="entry name" value="p450"/>
    <property type="match status" value="1"/>
</dbReference>
<proteinExistence type="inferred from homology"/>
<keyword evidence="5" id="KW-1185">Reference proteome</keyword>
<dbReference type="GO" id="GO:0020037">
    <property type="term" value="F:heme binding"/>
    <property type="evidence" value="ECO:0007669"/>
    <property type="project" value="InterPro"/>
</dbReference>
<keyword evidence="2" id="KW-0560">Oxidoreductase</keyword>
<evidence type="ECO:0000313" key="5">
    <source>
        <dbReference type="Proteomes" id="UP000008635"/>
    </source>
</evidence>
<gene>
    <name evidence="4" type="ordered locus">Deima_1158</name>
</gene>
<dbReference type="eggNOG" id="COG2124">
    <property type="taxonomic scope" value="Bacteria"/>
</dbReference>
<evidence type="ECO:0000313" key="4">
    <source>
        <dbReference type="EMBL" id="ADV66810.1"/>
    </source>
</evidence>
<dbReference type="InterPro" id="IPR036396">
    <property type="entry name" value="Cyt_P450_sf"/>
</dbReference>
<dbReference type="CDD" id="cd00302">
    <property type="entry name" value="cytochrome_P450"/>
    <property type="match status" value="1"/>
</dbReference>
<protein>
    <submittedName>
        <fullName evidence="4">Cytochrome P450</fullName>
    </submittedName>
</protein>
<reference evidence="4 5" key="1">
    <citation type="journal article" date="2011" name="Stand. Genomic Sci.">
        <title>Complete genome sequence of Deinococcus maricopensis type strain (LB-34).</title>
        <authorList>
            <person name="Pukall R."/>
            <person name="Zeytun A."/>
            <person name="Lucas S."/>
            <person name="Lapidus A."/>
            <person name="Hammon N."/>
            <person name="Deshpande S."/>
            <person name="Nolan M."/>
            <person name="Cheng J.F."/>
            <person name="Pitluck S."/>
            <person name="Liolios K."/>
            <person name="Pagani I."/>
            <person name="Mikhailova N."/>
            <person name="Ivanova N."/>
            <person name="Mavromatis K."/>
            <person name="Pati A."/>
            <person name="Tapia R."/>
            <person name="Han C."/>
            <person name="Goodwin L."/>
            <person name="Chen A."/>
            <person name="Palaniappan K."/>
            <person name="Land M."/>
            <person name="Hauser L."/>
            <person name="Chang Y.J."/>
            <person name="Jeffries C.D."/>
            <person name="Brambilla E.M."/>
            <person name="Rohde M."/>
            <person name="Goker M."/>
            <person name="Detter J.C."/>
            <person name="Woyke T."/>
            <person name="Bristow J."/>
            <person name="Eisen J.A."/>
            <person name="Markowitz V."/>
            <person name="Hugenholtz P."/>
            <person name="Kyrpides N.C."/>
            <person name="Klenk H.P."/>
        </authorList>
    </citation>
    <scope>NUCLEOTIDE SEQUENCE [LARGE SCALE GENOMIC DNA]</scope>
    <source>
        <strain evidence="5">DSM 21211 / LMG 22137 / NRRL B-23946 / LB-34</strain>
    </source>
</reference>
<name>E8U6X1_DEIML</name>
<evidence type="ECO:0000256" key="1">
    <source>
        <dbReference type="ARBA" id="ARBA00010617"/>
    </source>
</evidence>
<keyword evidence="2" id="KW-0479">Metal-binding</keyword>
<dbReference type="PANTHER" id="PTHR46696:SF1">
    <property type="entry name" value="CYTOCHROME P450 YJIB-RELATED"/>
    <property type="match status" value="1"/>
</dbReference>
<feature type="region of interest" description="Disordered" evidence="3">
    <location>
        <begin position="1"/>
        <end position="26"/>
    </location>
</feature>
<dbReference type="GO" id="GO:0004497">
    <property type="term" value="F:monooxygenase activity"/>
    <property type="evidence" value="ECO:0007669"/>
    <property type="project" value="UniProtKB-KW"/>
</dbReference>
<dbReference type="InterPro" id="IPR017972">
    <property type="entry name" value="Cyt_P450_CS"/>
</dbReference>
<dbReference type="RefSeq" id="WP_013556315.1">
    <property type="nucleotide sequence ID" value="NC_014958.1"/>
</dbReference>
<evidence type="ECO:0000256" key="3">
    <source>
        <dbReference type="SAM" id="MobiDB-lite"/>
    </source>
</evidence>
<sequence>MTTAPATCPFHSPQKTNFDTPHTGPAVTRDAQGTYHVHGFQEARAVLRSEHVRQAGFHSEDVTDSGALVNPPVLFLEGEAHHDMRRQTAKYFTPVTVGSYRRMMENLADDLVGELVARGQANLDDLSLRMAVQVAARVVGLTDSLLPGMAGRIARFVEAGEPGQPGTLGVRLKAQLNRAELLSFLFLDVKPAIRARRARPQEDVISHVLAKGYSDIEILTECVTYGTAGMVTTREFISVATWHLLENPELRHTYLHSTEQERHALLLELLRLEPVVAQLVRRAVADVPVGDTVIPAGSLIQVHVYDTNLDERTVGDDPQAVCPARPLPRGVPGQGMSFGDGHHRCPGAYIAIQETDIFLRRLLSLRDLRLAARPRVTRNDLIKGYELRGLTLRVGA</sequence>
<accession>E8U6X1</accession>
<dbReference type="GO" id="GO:0016705">
    <property type="term" value="F:oxidoreductase activity, acting on paired donors, with incorporation or reduction of molecular oxygen"/>
    <property type="evidence" value="ECO:0007669"/>
    <property type="project" value="InterPro"/>
</dbReference>
<dbReference type="PRINTS" id="PR00359">
    <property type="entry name" value="BP450"/>
</dbReference>
<reference evidence="5" key="2">
    <citation type="submission" date="2011-01" db="EMBL/GenBank/DDBJ databases">
        <title>The complete genome of Deinococcus maricopensis DSM 21211.</title>
        <authorList>
            <consortium name="US DOE Joint Genome Institute (JGI-PGF)"/>
            <person name="Lucas S."/>
            <person name="Copeland A."/>
            <person name="Lapidus A."/>
            <person name="Goodwin L."/>
            <person name="Pitluck S."/>
            <person name="Kyrpides N."/>
            <person name="Mavromatis K."/>
            <person name="Pagani I."/>
            <person name="Ivanova N."/>
            <person name="Ovchinnikova G."/>
            <person name="Zeytun A."/>
            <person name="Detter J.C."/>
            <person name="Han C."/>
            <person name="Land M."/>
            <person name="Hauser L."/>
            <person name="Markowitz V."/>
            <person name="Cheng J.-F."/>
            <person name="Hugenholtz P."/>
            <person name="Woyke T."/>
            <person name="Wu D."/>
            <person name="Pukall R."/>
            <person name="Gehrich-Schroeter G."/>
            <person name="Brambilla E."/>
            <person name="Klenk H.-P."/>
            <person name="Eisen J.A."/>
        </authorList>
    </citation>
    <scope>NUCLEOTIDE SEQUENCE [LARGE SCALE GENOMIC DNA]</scope>
    <source>
        <strain evidence="5">DSM 21211 / LMG 22137 / NRRL B-23946 / LB-34</strain>
    </source>
</reference>